<dbReference type="PROSITE" id="PS01066">
    <property type="entry name" value="UPP_SYNTHASE"/>
    <property type="match status" value="1"/>
</dbReference>
<comment type="cofactor">
    <cofactor evidence="2">
        <name>Mg(2+)</name>
        <dbReference type="ChEBI" id="CHEBI:18420"/>
    </cofactor>
    <text evidence="2">Binds 2 magnesium ions per subunit.</text>
</comment>
<feature type="binding site" evidence="2">
    <location>
        <position position="208"/>
    </location>
    <ligand>
        <name>Mg(2+)</name>
        <dbReference type="ChEBI" id="CHEBI:18420"/>
    </ligand>
</feature>
<comment type="function">
    <text evidence="2">Catalyzes the condensation of isopentenyl diphosphate (IPP) with allylic pyrophosphates generating different type of terpenoids.</text>
</comment>
<protein>
    <recommendedName>
        <fullName evidence="2">Isoprenyl transferase</fullName>
        <ecNumber evidence="2">2.5.1.-</ecNumber>
    </recommendedName>
</protein>
<keyword evidence="1 2" id="KW-0808">Transferase</keyword>
<dbReference type="Pfam" id="PF01255">
    <property type="entry name" value="Prenyltransf"/>
    <property type="match status" value="1"/>
</dbReference>
<feature type="binding site" evidence="2">
    <location>
        <position position="38"/>
    </location>
    <ligand>
        <name>substrate</name>
    </ligand>
</feature>
<name>A0A967C6L6_9PROT</name>
<dbReference type="NCBIfam" id="TIGR00055">
    <property type="entry name" value="uppS"/>
    <property type="match status" value="1"/>
</dbReference>
<feature type="active site" description="Proton acceptor" evidence="2">
    <location>
        <position position="69"/>
    </location>
</feature>
<evidence type="ECO:0000256" key="1">
    <source>
        <dbReference type="ARBA" id="ARBA00022679"/>
    </source>
</evidence>
<dbReference type="PANTHER" id="PTHR10291">
    <property type="entry name" value="DEHYDRODOLICHYL DIPHOSPHATE SYNTHASE FAMILY MEMBER"/>
    <property type="match status" value="1"/>
</dbReference>
<feature type="binding site" evidence="2">
    <location>
        <position position="189"/>
    </location>
    <ligand>
        <name>substrate</name>
    </ligand>
</feature>
<evidence type="ECO:0000313" key="3">
    <source>
        <dbReference type="EMBL" id="NIA67297.1"/>
    </source>
</evidence>
<evidence type="ECO:0000313" key="4">
    <source>
        <dbReference type="Proteomes" id="UP000761264"/>
    </source>
</evidence>
<feature type="binding site" evidence="2">
    <location>
        <begin position="195"/>
        <end position="197"/>
    </location>
    <ligand>
        <name>substrate</name>
    </ligand>
</feature>
<dbReference type="InterPro" id="IPR018520">
    <property type="entry name" value="UPP_synth-like_CS"/>
</dbReference>
<dbReference type="SUPFAM" id="SSF64005">
    <property type="entry name" value="Undecaprenyl diphosphate synthase"/>
    <property type="match status" value="1"/>
</dbReference>
<dbReference type="GO" id="GO:0000287">
    <property type="term" value="F:magnesium ion binding"/>
    <property type="evidence" value="ECO:0007669"/>
    <property type="project" value="UniProtKB-UniRule"/>
</dbReference>
<dbReference type="HAMAP" id="MF_01139">
    <property type="entry name" value="ISPT"/>
    <property type="match status" value="1"/>
</dbReference>
<keyword evidence="4" id="KW-1185">Reference proteome</keyword>
<keyword evidence="2" id="KW-0460">Magnesium</keyword>
<dbReference type="EMBL" id="JAAQPH010000001">
    <property type="protein sequence ID" value="NIA67297.1"/>
    <property type="molecule type" value="Genomic_DNA"/>
</dbReference>
<dbReference type="NCBIfam" id="NF011405">
    <property type="entry name" value="PRK14830.1"/>
    <property type="match status" value="1"/>
</dbReference>
<dbReference type="EC" id="2.5.1.-" evidence="2"/>
<dbReference type="InterPro" id="IPR001441">
    <property type="entry name" value="UPP_synth-like"/>
</dbReference>
<dbReference type="Proteomes" id="UP000761264">
    <property type="component" value="Unassembled WGS sequence"/>
</dbReference>
<dbReference type="GO" id="GO:0005829">
    <property type="term" value="C:cytosol"/>
    <property type="evidence" value="ECO:0007669"/>
    <property type="project" value="TreeGrafter"/>
</dbReference>
<dbReference type="PANTHER" id="PTHR10291:SF0">
    <property type="entry name" value="DEHYDRODOLICHYL DIPHOSPHATE SYNTHASE 2"/>
    <property type="match status" value="1"/>
</dbReference>
<sequence>MDELPFSSDPAVPRHVAIIMDGNGRWANARGMPRTLGHRQGAEAVRRCISGAIELGIPFLTLFGFSSENWRRPMTEVADLMGLLRRYLQSELAEIHKNGIRLRVIGDRARLPDDIVRLIDDAEARTRDNQRLNLMIAISYGSRQEIAEAARRLAEAVRDGELQPSEIDEDLFAQGLLTAGIPDPDLVIRTSGEQRLSNFLLWQAAYSELIFVDKLWPDFDKSDLLAAVEEYQRRDRRYGAAAESQ</sequence>
<feature type="binding site" evidence="2">
    <location>
        <begin position="22"/>
        <end position="25"/>
    </location>
    <ligand>
        <name>substrate</name>
    </ligand>
</feature>
<feature type="binding site" evidence="2">
    <location>
        <position position="26"/>
    </location>
    <ligand>
        <name>substrate</name>
    </ligand>
</feature>
<dbReference type="RefSeq" id="WP_167220682.1">
    <property type="nucleotide sequence ID" value="NZ_JAAQPH010000001.1"/>
</dbReference>
<evidence type="ECO:0000256" key="2">
    <source>
        <dbReference type="HAMAP-Rule" id="MF_01139"/>
    </source>
</evidence>
<organism evidence="3 4">
    <name type="scientific">Pelagibius litoralis</name>
    <dbReference type="NCBI Taxonomy" id="374515"/>
    <lineage>
        <taxon>Bacteria</taxon>
        <taxon>Pseudomonadati</taxon>
        <taxon>Pseudomonadota</taxon>
        <taxon>Alphaproteobacteria</taxon>
        <taxon>Rhodospirillales</taxon>
        <taxon>Rhodovibrionaceae</taxon>
        <taxon>Pelagibius</taxon>
    </lineage>
</organism>
<dbReference type="FunFam" id="3.40.1180.10:FF:000001">
    <property type="entry name" value="(2E,6E)-farnesyl-diphosphate-specific ditrans,polycis-undecaprenyl-diphosphate synthase"/>
    <property type="match status" value="1"/>
</dbReference>
<feature type="active site" evidence="2">
    <location>
        <position position="21"/>
    </location>
</feature>
<reference evidence="3" key="1">
    <citation type="submission" date="2020-03" db="EMBL/GenBank/DDBJ databases">
        <title>Genome of Pelagibius litoralis DSM 21314T.</title>
        <authorList>
            <person name="Wang G."/>
        </authorList>
    </citation>
    <scope>NUCLEOTIDE SEQUENCE</scope>
    <source>
        <strain evidence="3">DSM 21314</strain>
    </source>
</reference>
<keyword evidence="2" id="KW-0479">Metal-binding</keyword>
<gene>
    <name evidence="3" type="ORF">HBA54_01690</name>
</gene>
<feature type="binding site" evidence="2">
    <location>
        <begin position="66"/>
        <end position="68"/>
    </location>
    <ligand>
        <name>substrate</name>
    </ligand>
</feature>
<comment type="subunit">
    <text evidence="2">Homodimer.</text>
</comment>
<comment type="similarity">
    <text evidence="2">Belongs to the UPP synthase family.</text>
</comment>
<feature type="binding site" evidence="2">
    <location>
        <position position="70"/>
    </location>
    <ligand>
        <name>substrate</name>
    </ligand>
</feature>
<accession>A0A967C6L6</accession>
<comment type="caution">
    <text evidence="3">The sequence shown here is derived from an EMBL/GenBank/DDBJ whole genome shotgun (WGS) entry which is preliminary data.</text>
</comment>
<proteinExistence type="inferred from homology"/>
<dbReference type="Gene3D" id="3.40.1180.10">
    <property type="entry name" value="Decaprenyl diphosphate synthase-like"/>
    <property type="match status" value="1"/>
</dbReference>
<dbReference type="AlphaFoldDB" id="A0A967C6L6"/>
<dbReference type="NCBIfam" id="NF011408">
    <property type="entry name" value="PRK14834.1"/>
    <property type="match status" value="1"/>
</dbReference>
<feature type="binding site" evidence="2">
    <location>
        <position position="72"/>
    </location>
    <ligand>
        <name>substrate</name>
    </ligand>
</feature>
<feature type="binding site" evidence="2">
    <location>
        <position position="34"/>
    </location>
    <ligand>
        <name>substrate</name>
    </ligand>
</feature>
<feature type="binding site" evidence="2">
    <location>
        <position position="21"/>
    </location>
    <ligand>
        <name>Mg(2+)</name>
        <dbReference type="ChEBI" id="CHEBI:18420"/>
    </ligand>
</feature>
<dbReference type="GO" id="GO:0016094">
    <property type="term" value="P:polyprenol biosynthetic process"/>
    <property type="evidence" value="ECO:0007669"/>
    <property type="project" value="TreeGrafter"/>
</dbReference>
<dbReference type="InterPro" id="IPR036424">
    <property type="entry name" value="UPP_synth-like_sf"/>
</dbReference>
<dbReference type="GO" id="GO:0008834">
    <property type="term" value="F:ditrans,polycis-undecaprenyl-diphosphate synthase [(2E,6E)-farnesyl-diphosphate specific] activity"/>
    <property type="evidence" value="ECO:0007669"/>
    <property type="project" value="TreeGrafter"/>
</dbReference>
<dbReference type="CDD" id="cd00475">
    <property type="entry name" value="Cis_IPPS"/>
    <property type="match status" value="1"/>
</dbReference>